<evidence type="ECO:0000313" key="3">
    <source>
        <dbReference type="Proteomes" id="UP000184255"/>
    </source>
</evidence>
<gene>
    <name evidence="2" type="ORF">FMAN_11911</name>
</gene>
<sequence>MTFLRRGATAQRSLDNPSRQSRTSPSLAFCTNTPCTQRQVSLAAFGLPHSTASSGTQNAEIHLWSDHKVCDPTGRRRPPGKAKEKTPSRNITEMMKLNTRDAREVTPDYHCLGIGEVGQRGSILIREASVVRQTPLG</sequence>
<name>A0A1L7UFL9_FUSMA</name>
<dbReference type="GeneID" id="65091161"/>
<feature type="region of interest" description="Disordered" evidence="1">
    <location>
        <begin position="1"/>
        <end position="26"/>
    </location>
</feature>
<comment type="caution">
    <text evidence="2">The sequence shown here is derived from an EMBL/GenBank/DDBJ whole genome shotgun (WGS) entry which is preliminary data.</text>
</comment>
<feature type="region of interest" description="Disordered" evidence="1">
    <location>
        <begin position="65"/>
        <end position="102"/>
    </location>
</feature>
<reference evidence="3" key="1">
    <citation type="journal article" date="2016" name="Genome Biol. Evol.">
        <title>Comparative 'omics' of the Fusarium fujikuroi species complex highlights differences in genetic potential and metabolite synthesis.</title>
        <authorList>
            <person name="Niehaus E.-M."/>
            <person name="Muensterkoetter M."/>
            <person name="Proctor R.H."/>
            <person name="Brown D.W."/>
            <person name="Sharon A."/>
            <person name="Idan Y."/>
            <person name="Oren-Young L."/>
            <person name="Sieber C.M."/>
            <person name="Novak O."/>
            <person name="Pencik A."/>
            <person name="Tarkowska D."/>
            <person name="Hromadova K."/>
            <person name="Freeman S."/>
            <person name="Maymon M."/>
            <person name="Elazar M."/>
            <person name="Youssef S.A."/>
            <person name="El-Shabrawy E.S.M."/>
            <person name="Shalaby A.B.A."/>
            <person name="Houterman P."/>
            <person name="Brock N.L."/>
            <person name="Burkhardt I."/>
            <person name="Tsavkelova E.A."/>
            <person name="Dickschat J.S."/>
            <person name="Galuszka P."/>
            <person name="Gueldener U."/>
            <person name="Tudzynski B."/>
        </authorList>
    </citation>
    <scope>NUCLEOTIDE SEQUENCE [LARGE SCALE GENOMIC DNA]</scope>
    <source>
        <strain evidence="3">MRC7560</strain>
    </source>
</reference>
<evidence type="ECO:0000313" key="2">
    <source>
        <dbReference type="EMBL" id="CVL06815.1"/>
    </source>
</evidence>
<dbReference type="EMBL" id="FCQH01000018">
    <property type="protein sequence ID" value="CVL06815.1"/>
    <property type="molecule type" value="Genomic_DNA"/>
</dbReference>
<dbReference type="RefSeq" id="XP_041690096.1">
    <property type="nucleotide sequence ID" value="XM_041824636.1"/>
</dbReference>
<accession>A0A1L7UFL9</accession>
<organism evidence="2 3">
    <name type="scientific">Fusarium mangiferae</name>
    <name type="common">Mango malformation disease fungus</name>
    <dbReference type="NCBI Taxonomy" id="192010"/>
    <lineage>
        <taxon>Eukaryota</taxon>
        <taxon>Fungi</taxon>
        <taxon>Dikarya</taxon>
        <taxon>Ascomycota</taxon>
        <taxon>Pezizomycotina</taxon>
        <taxon>Sordariomycetes</taxon>
        <taxon>Hypocreomycetidae</taxon>
        <taxon>Hypocreales</taxon>
        <taxon>Nectriaceae</taxon>
        <taxon>Fusarium</taxon>
        <taxon>Fusarium fujikuroi species complex</taxon>
    </lineage>
</organism>
<proteinExistence type="predicted"/>
<keyword evidence="3" id="KW-1185">Reference proteome</keyword>
<dbReference type="AlphaFoldDB" id="A0A1L7UFL9"/>
<feature type="compositionally biased region" description="Polar residues" evidence="1">
    <location>
        <begin position="10"/>
        <end position="26"/>
    </location>
</feature>
<dbReference type="Proteomes" id="UP000184255">
    <property type="component" value="Unassembled WGS sequence"/>
</dbReference>
<evidence type="ECO:0000256" key="1">
    <source>
        <dbReference type="SAM" id="MobiDB-lite"/>
    </source>
</evidence>
<protein>
    <submittedName>
        <fullName evidence="2">Uncharacterized protein</fullName>
    </submittedName>
</protein>
<feature type="compositionally biased region" description="Basic and acidic residues" evidence="1">
    <location>
        <begin position="65"/>
        <end position="74"/>
    </location>
</feature>
<dbReference type="VEuPathDB" id="FungiDB:FMAN_11911"/>